<protein>
    <submittedName>
        <fullName evidence="1">Uncharacterized protein</fullName>
    </submittedName>
</protein>
<dbReference type="EMBL" id="BKCJ011779993">
    <property type="protein sequence ID" value="GFD52253.1"/>
    <property type="molecule type" value="Genomic_DNA"/>
</dbReference>
<organism evidence="1">
    <name type="scientific">Tanacetum cinerariifolium</name>
    <name type="common">Dalmatian daisy</name>
    <name type="synonym">Chrysanthemum cinerariifolium</name>
    <dbReference type="NCBI Taxonomy" id="118510"/>
    <lineage>
        <taxon>Eukaryota</taxon>
        <taxon>Viridiplantae</taxon>
        <taxon>Streptophyta</taxon>
        <taxon>Embryophyta</taxon>
        <taxon>Tracheophyta</taxon>
        <taxon>Spermatophyta</taxon>
        <taxon>Magnoliopsida</taxon>
        <taxon>eudicotyledons</taxon>
        <taxon>Gunneridae</taxon>
        <taxon>Pentapetalae</taxon>
        <taxon>asterids</taxon>
        <taxon>campanulids</taxon>
        <taxon>Asterales</taxon>
        <taxon>Asteraceae</taxon>
        <taxon>Asteroideae</taxon>
        <taxon>Anthemideae</taxon>
        <taxon>Anthemidinae</taxon>
        <taxon>Tanacetum</taxon>
    </lineage>
</organism>
<accession>A0A699WZL0</accession>
<name>A0A699WZL0_TANCI</name>
<evidence type="ECO:0000313" key="1">
    <source>
        <dbReference type="EMBL" id="GFD52253.1"/>
    </source>
</evidence>
<sequence length="108" mass="11511">GEGPEHNRQPQRQAHHAATQQGFEVLAVHVGLVGALEAVAVPAVLVAHGGVAIGGAYAQQPVLANDNKSRFGRRDAAGQRKVVEVAPYLQFFKLLHIVPGGMHPHPHR</sequence>
<feature type="non-terminal residue" evidence="1">
    <location>
        <position position="108"/>
    </location>
</feature>
<gene>
    <name evidence="1" type="ORF">Tci_924222</name>
</gene>
<proteinExistence type="predicted"/>
<feature type="non-terminal residue" evidence="1">
    <location>
        <position position="1"/>
    </location>
</feature>
<reference evidence="1" key="1">
    <citation type="journal article" date="2019" name="Sci. Rep.">
        <title>Draft genome of Tanacetum cinerariifolium, the natural source of mosquito coil.</title>
        <authorList>
            <person name="Yamashiro T."/>
            <person name="Shiraishi A."/>
            <person name="Satake H."/>
            <person name="Nakayama K."/>
        </authorList>
    </citation>
    <scope>NUCLEOTIDE SEQUENCE</scope>
</reference>
<dbReference type="AlphaFoldDB" id="A0A699WZL0"/>
<comment type="caution">
    <text evidence="1">The sequence shown here is derived from an EMBL/GenBank/DDBJ whole genome shotgun (WGS) entry which is preliminary data.</text>
</comment>